<dbReference type="PANTHER" id="PTHR31893">
    <property type="entry name" value="TRANSMEMBRANE PROTEIN 151 HOMOLOG"/>
    <property type="match status" value="1"/>
</dbReference>
<dbReference type="AlphaFoldDB" id="A0A8C3IC42"/>
<protein>
    <submittedName>
        <fullName evidence="7">Transmembrane protein 151A</fullName>
    </submittedName>
</protein>
<dbReference type="PANTHER" id="PTHR31893:SF3">
    <property type="entry name" value="TRANSMEMBRANE PROTEIN 151A"/>
    <property type="match status" value="1"/>
</dbReference>
<feature type="transmembrane region" description="Helical" evidence="6">
    <location>
        <begin position="75"/>
        <end position="102"/>
    </location>
</feature>
<reference evidence="7" key="2">
    <citation type="submission" date="2025-09" db="UniProtKB">
        <authorList>
            <consortium name="Ensembl"/>
        </authorList>
    </citation>
    <scope>IDENTIFICATION</scope>
</reference>
<dbReference type="GO" id="GO:0005783">
    <property type="term" value="C:endoplasmic reticulum"/>
    <property type="evidence" value="ECO:0007669"/>
    <property type="project" value="Ensembl"/>
</dbReference>
<dbReference type="InterPro" id="IPR026767">
    <property type="entry name" value="Tmem151"/>
</dbReference>
<dbReference type="Pfam" id="PF14857">
    <property type="entry name" value="TMEM151"/>
    <property type="match status" value="1"/>
</dbReference>
<evidence type="ECO:0000256" key="6">
    <source>
        <dbReference type="SAM" id="Phobius"/>
    </source>
</evidence>
<feature type="transmembrane region" description="Helical" evidence="6">
    <location>
        <begin position="122"/>
        <end position="143"/>
    </location>
</feature>
<dbReference type="GO" id="GO:0016020">
    <property type="term" value="C:membrane"/>
    <property type="evidence" value="ECO:0007669"/>
    <property type="project" value="UniProtKB-SubCell"/>
</dbReference>
<evidence type="ECO:0000256" key="5">
    <source>
        <dbReference type="ARBA" id="ARBA00023136"/>
    </source>
</evidence>
<dbReference type="Proteomes" id="UP000694380">
    <property type="component" value="Unplaced"/>
</dbReference>
<evidence type="ECO:0000256" key="3">
    <source>
        <dbReference type="ARBA" id="ARBA00022692"/>
    </source>
</evidence>
<gene>
    <name evidence="7" type="primary">TMEM151A</name>
</gene>
<comment type="similarity">
    <text evidence="2">Belongs to the TMEM151 family.</text>
</comment>
<proteinExistence type="inferred from homology"/>
<organism evidence="7 8">
    <name type="scientific">Chrysemys picta bellii</name>
    <name type="common">Western painted turtle</name>
    <name type="synonym">Emys bellii</name>
    <dbReference type="NCBI Taxonomy" id="8478"/>
    <lineage>
        <taxon>Eukaryota</taxon>
        <taxon>Metazoa</taxon>
        <taxon>Chordata</taxon>
        <taxon>Craniata</taxon>
        <taxon>Vertebrata</taxon>
        <taxon>Euteleostomi</taxon>
        <taxon>Archelosauria</taxon>
        <taxon>Testudinata</taxon>
        <taxon>Testudines</taxon>
        <taxon>Cryptodira</taxon>
        <taxon>Durocryptodira</taxon>
        <taxon>Testudinoidea</taxon>
        <taxon>Emydidae</taxon>
        <taxon>Chrysemys</taxon>
    </lineage>
</organism>
<keyword evidence="3 6" id="KW-0812">Transmembrane</keyword>
<sequence length="493" mass="55426">MSCGAPPGAFTGPSFAAGTPYRTLRPGSSHVPGHTLPSSDWPPDHVDWINGHADWQRPLKQSLSSSLWRESHWRCLLLTLLMYGCFGAVAWCHLSTVTRLAFDGASRGTSTIYHASPCSDGYLYIPLAFLAMLYLLYLVECWHRFAQARRQPRASTASVHQLVQHMQQAAPCVWWKAVSYHYIRRTRQVTRYRNGDAYTTTQVYHERVNTHVAESHFDYTAHGVRDVSKELLGLAEHPATRLRFTKCFSFASARAEAAYLAQRARFFGQNEGLDDYLEAREGMRLQDVNFQEQLMVFPEPGRPPWFARRWAFWAASLALLSWPLRVLAGYRTANVHYHVEKLFGTEDGPGSQEPPGYGRPIPRVATVDMTELEWHICSNRQLVPSYSEAVLMDAAMAGGAYLRGWQRCRRTLSSNSLPSCSTRALYARLPFSRSRFSLGRSIFRSLSGGGTERQPLGNPPCYHDALYFPVIIMRSGETCPPQGTPGTAAGTPL</sequence>
<comment type="subcellular location">
    <subcellularLocation>
        <location evidence="1">Membrane</location>
        <topology evidence="1">Multi-pass membrane protein</topology>
    </subcellularLocation>
</comment>
<evidence type="ECO:0000313" key="8">
    <source>
        <dbReference type="Proteomes" id="UP000694380"/>
    </source>
</evidence>
<name>A0A8C3IC42_CHRPI</name>
<evidence type="ECO:0000256" key="4">
    <source>
        <dbReference type="ARBA" id="ARBA00022989"/>
    </source>
</evidence>
<dbReference type="Ensembl" id="ENSCPBT00000037600.1">
    <property type="protein sequence ID" value="ENSCPBP00000031956.1"/>
    <property type="gene ID" value="ENSCPBG00000022439.1"/>
</dbReference>
<reference evidence="7" key="1">
    <citation type="submission" date="2025-08" db="UniProtKB">
        <authorList>
            <consortium name="Ensembl"/>
        </authorList>
    </citation>
    <scope>IDENTIFICATION</scope>
</reference>
<evidence type="ECO:0000256" key="2">
    <source>
        <dbReference type="ARBA" id="ARBA00009583"/>
    </source>
</evidence>
<keyword evidence="4 6" id="KW-1133">Transmembrane helix</keyword>
<accession>A0A8C3IC42</accession>
<dbReference type="GeneTree" id="ENSGT00390000013762"/>
<keyword evidence="5 6" id="KW-0472">Membrane</keyword>
<evidence type="ECO:0000256" key="1">
    <source>
        <dbReference type="ARBA" id="ARBA00004141"/>
    </source>
</evidence>
<evidence type="ECO:0000313" key="7">
    <source>
        <dbReference type="Ensembl" id="ENSCPBP00000031956.1"/>
    </source>
</evidence>
<keyword evidence="8" id="KW-1185">Reference proteome</keyword>